<dbReference type="InterPro" id="IPR012902">
    <property type="entry name" value="N_methyl_site"/>
</dbReference>
<name>A0ABW2TPF1_9PSEU</name>
<comment type="caution">
    <text evidence="2">The sequence shown here is derived from an EMBL/GenBank/DDBJ whole genome shotgun (WGS) entry which is preliminary data.</text>
</comment>
<keyword evidence="1" id="KW-1133">Transmembrane helix</keyword>
<dbReference type="EMBL" id="JBHTEY010000004">
    <property type="protein sequence ID" value="MFC7615675.1"/>
    <property type="molecule type" value="Genomic_DNA"/>
</dbReference>
<sequence length="208" mass="21598">MRVTRDDGFTLVELLVAVVILGVIAVPLAHALLGVFGRQDETAARMALSHDEQISAAHFARDVAAVGRRDQTAAMTASGNQPMLPSVQLAAAYDAGGVTCGDATTPTALVRLLSDRWDTSGASPVVRTDVVAYYLAGGELRRLKCAGSATPVSDIAIAHHVDPATAAVTCSSACGAATVPQRVTLAFTVTAPRADPHPITLTGQRRQM</sequence>
<evidence type="ECO:0000313" key="2">
    <source>
        <dbReference type="EMBL" id="MFC7615675.1"/>
    </source>
</evidence>
<evidence type="ECO:0000313" key="3">
    <source>
        <dbReference type="Proteomes" id="UP001596512"/>
    </source>
</evidence>
<dbReference type="Proteomes" id="UP001596512">
    <property type="component" value="Unassembled WGS sequence"/>
</dbReference>
<proteinExistence type="predicted"/>
<dbReference type="NCBIfam" id="TIGR02532">
    <property type="entry name" value="IV_pilin_GFxxxE"/>
    <property type="match status" value="1"/>
</dbReference>
<protein>
    <submittedName>
        <fullName evidence="2">Type II secretion system protein J</fullName>
    </submittedName>
</protein>
<dbReference type="Pfam" id="PF07963">
    <property type="entry name" value="N_methyl"/>
    <property type="match status" value="1"/>
</dbReference>
<feature type="transmembrane region" description="Helical" evidence="1">
    <location>
        <begin position="14"/>
        <end position="36"/>
    </location>
</feature>
<dbReference type="InterPro" id="IPR045584">
    <property type="entry name" value="Pilin-like"/>
</dbReference>
<gene>
    <name evidence="2" type="ORF">ACFQV2_21430</name>
</gene>
<organism evidence="2 3">
    <name type="scientific">Actinokineospora soli</name>
    <dbReference type="NCBI Taxonomy" id="1048753"/>
    <lineage>
        <taxon>Bacteria</taxon>
        <taxon>Bacillati</taxon>
        <taxon>Actinomycetota</taxon>
        <taxon>Actinomycetes</taxon>
        <taxon>Pseudonocardiales</taxon>
        <taxon>Pseudonocardiaceae</taxon>
        <taxon>Actinokineospora</taxon>
    </lineage>
</organism>
<accession>A0ABW2TPF1</accession>
<keyword evidence="3" id="KW-1185">Reference proteome</keyword>
<reference evidence="3" key="1">
    <citation type="journal article" date="2019" name="Int. J. Syst. Evol. Microbiol.">
        <title>The Global Catalogue of Microorganisms (GCM) 10K type strain sequencing project: providing services to taxonomists for standard genome sequencing and annotation.</title>
        <authorList>
            <consortium name="The Broad Institute Genomics Platform"/>
            <consortium name="The Broad Institute Genome Sequencing Center for Infectious Disease"/>
            <person name="Wu L."/>
            <person name="Ma J."/>
        </authorList>
    </citation>
    <scope>NUCLEOTIDE SEQUENCE [LARGE SCALE GENOMIC DNA]</scope>
    <source>
        <strain evidence="3">JCM 17695</strain>
    </source>
</reference>
<keyword evidence="1" id="KW-0812">Transmembrane</keyword>
<dbReference type="SUPFAM" id="SSF54523">
    <property type="entry name" value="Pili subunits"/>
    <property type="match status" value="1"/>
</dbReference>
<dbReference type="Gene3D" id="3.30.700.10">
    <property type="entry name" value="Glycoprotein, Type 4 Pilin"/>
    <property type="match status" value="1"/>
</dbReference>
<keyword evidence="1" id="KW-0472">Membrane</keyword>
<evidence type="ECO:0000256" key="1">
    <source>
        <dbReference type="SAM" id="Phobius"/>
    </source>
</evidence>